<accession>T0FLS9</accession>
<organism evidence="1 2">
    <name type="scientific">Leptospira alstonii serovar Pingchang str. 80-412</name>
    <dbReference type="NCBI Taxonomy" id="1218564"/>
    <lineage>
        <taxon>Bacteria</taxon>
        <taxon>Pseudomonadati</taxon>
        <taxon>Spirochaetota</taxon>
        <taxon>Spirochaetia</taxon>
        <taxon>Leptospirales</taxon>
        <taxon>Leptospiraceae</taxon>
        <taxon>Leptospira</taxon>
    </lineage>
</organism>
<reference evidence="1" key="1">
    <citation type="submission" date="2013-05" db="EMBL/GenBank/DDBJ databases">
        <authorList>
            <person name="Harkins D.M."/>
            <person name="Durkin A.S."/>
            <person name="Brinkac L.M."/>
            <person name="Haft D.H."/>
            <person name="Selengut J.D."/>
            <person name="Sanka R."/>
            <person name="DePew J."/>
            <person name="Purushe J."/>
            <person name="Galloway R.L."/>
            <person name="Vinetz J.M."/>
            <person name="Sutton G.G."/>
            <person name="Nierman W.C."/>
            <person name="Fouts D.E."/>
        </authorList>
    </citation>
    <scope>NUCLEOTIDE SEQUENCE [LARGE SCALE GENOMIC DNA]</scope>
    <source>
        <strain evidence="1">80-412</strain>
    </source>
</reference>
<comment type="caution">
    <text evidence="1">The sequence shown here is derived from an EMBL/GenBank/DDBJ whole genome shotgun (WGS) entry which is preliminary data.</text>
</comment>
<name>T0FLS9_9LEPT</name>
<dbReference type="Proteomes" id="UP000015445">
    <property type="component" value="Unassembled WGS sequence"/>
</dbReference>
<sequence length="67" mass="7656">MNKIRSKTEEFPHFQVLRQVLNSYGLVILGKNGRIQNSANNPLNREAKQSLSADFTALKKIHQDYLA</sequence>
<proteinExistence type="predicted"/>
<protein>
    <submittedName>
        <fullName evidence="1">Uncharacterized protein</fullName>
    </submittedName>
</protein>
<dbReference type="AlphaFoldDB" id="T0FLS9"/>
<evidence type="ECO:0000313" key="2">
    <source>
        <dbReference type="Proteomes" id="UP000015445"/>
    </source>
</evidence>
<keyword evidence="2" id="KW-1185">Reference proteome</keyword>
<gene>
    <name evidence="1" type="ORF">LEP1GSC193_1597</name>
</gene>
<evidence type="ECO:0000313" key="1">
    <source>
        <dbReference type="EMBL" id="EQA78715.1"/>
    </source>
</evidence>
<dbReference type="EMBL" id="AOHD02000062">
    <property type="protein sequence ID" value="EQA78715.1"/>
    <property type="molecule type" value="Genomic_DNA"/>
</dbReference>